<dbReference type="Proteomes" id="UP000676996">
    <property type="component" value="Unassembled WGS sequence"/>
</dbReference>
<dbReference type="Pfam" id="PF13545">
    <property type="entry name" value="HTH_Crp_2"/>
    <property type="match status" value="1"/>
</dbReference>
<keyword evidence="2" id="KW-0238">DNA-binding</keyword>
<evidence type="ECO:0000256" key="1">
    <source>
        <dbReference type="ARBA" id="ARBA00023015"/>
    </source>
</evidence>
<dbReference type="GO" id="GO:0003677">
    <property type="term" value="F:DNA binding"/>
    <property type="evidence" value="ECO:0007669"/>
    <property type="project" value="UniProtKB-KW"/>
</dbReference>
<evidence type="ECO:0000256" key="3">
    <source>
        <dbReference type="ARBA" id="ARBA00023163"/>
    </source>
</evidence>
<dbReference type="AlphaFoldDB" id="A0A8T4IBR7"/>
<dbReference type="CDD" id="cd00038">
    <property type="entry name" value="CAP_ED"/>
    <property type="match status" value="1"/>
</dbReference>
<dbReference type="Gene3D" id="2.60.120.10">
    <property type="entry name" value="Jelly Rolls"/>
    <property type="match status" value="1"/>
</dbReference>
<feature type="domain" description="HTH crp-type" evidence="4">
    <location>
        <begin position="120"/>
        <end position="192"/>
    </location>
</feature>
<dbReference type="Pfam" id="PF00027">
    <property type="entry name" value="cNMP_binding"/>
    <property type="match status" value="1"/>
</dbReference>
<keyword evidence="3" id="KW-0804">Transcription</keyword>
<proteinExistence type="predicted"/>
<dbReference type="InterPro" id="IPR018490">
    <property type="entry name" value="cNMP-bd_dom_sf"/>
</dbReference>
<organism evidence="5 6">
    <name type="scientific">Stakelama marina</name>
    <dbReference type="NCBI Taxonomy" id="2826939"/>
    <lineage>
        <taxon>Bacteria</taxon>
        <taxon>Pseudomonadati</taxon>
        <taxon>Pseudomonadota</taxon>
        <taxon>Alphaproteobacteria</taxon>
        <taxon>Sphingomonadales</taxon>
        <taxon>Sphingomonadaceae</taxon>
        <taxon>Stakelama</taxon>
    </lineage>
</organism>
<dbReference type="InterPro" id="IPR012318">
    <property type="entry name" value="HTH_CRP"/>
</dbReference>
<reference evidence="5" key="1">
    <citation type="submission" date="2021-04" db="EMBL/GenBank/DDBJ databases">
        <title>Ouciella asimina sp. nov., isolated from the surface seawater in the hydrothermal field of Okinawa Trough.</title>
        <authorList>
            <person name="Shuang W."/>
        </authorList>
    </citation>
    <scope>NUCLEOTIDE SEQUENCE</scope>
    <source>
        <strain evidence="5">LXI357</strain>
    </source>
</reference>
<dbReference type="GO" id="GO:0003700">
    <property type="term" value="F:DNA-binding transcription factor activity"/>
    <property type="evidence" value="ECO:0007669"/>
    <property type="project" value="InterPro"/>
</dbReference>
<dbReference type="GO" id="GO:0005829">
    <property type="term" value="C:cytosol"/>
    <property type="evidence" value="ECO:0007669"/>
    <property type="project" value="TreeGrafter"/>
</dbReference>
<evidence type="ECO:0000256" key="2">
    <source>
        <dbReference type="ARBA" id="ARBA00023125"/>
    </source>
</evidence>
<dbReference type="SUPFAM" id="SSF51206">
    <property type="entry name" value="cAMP-binding domain-like"/>
    <property type="match status" value="1"/>
</dbReference>
<accession>A0A8T4IBR7</accession>
<dbReference type="InterPro" id="IPR000595">
    <property type="entry name" value="cNMP-bd_dom"/>
</dbReference>
<dbReference type="PANTHER" id="PTHR24567:SF75">
    <property type="entry name" value="FUMARATE AND NITRATE REDUCTION REGULATORY PROTEIN"/>
    <property type="match status" value="1"/>
</dbReference>
<dbReference type="SMART" id="SM00419">
    <property type="entry name" value="HTH_CRP"/>
    <property type="match status" value="1"/>
</dbReference>
<dbReference type="SUPFAM" id="SSF46785">
    <property type="entry name" value="Winged helix' DNA-binding domain"/>
    <property type="match status" value="1"/>
</dbReference>
<keyword evidence="6" id="KW-1185">Reference proteome</keyword>
<dbReference type="CDD" id="cd00092">
    <property type="entry name" value="HTH_CRP"/>
    <property type="match status" value="1"/>
</dbReference>
<dbReference type="EMBL" id="JAGRQC010000001">
    <property type="protein sequence ID" value="MBR0551274.1"/>
    <property type="molecule type" value="Genomic_DNA"/>
</dbReference>
<gene>
    <name evidence="5" type="ORF">J7S20_02000</name>
</gene>
<dbReference type="InterPro" id="IPR036390">
    <property type="entry name" value="WH_DNA-bd_sf"/>
</dbReference>
<dbReference type="PROSITE" id="PS51063">
    <property type="entry name" value="HTH_CRP_2"/>
    <property type="match status" value="1"/>
</dbReference>
<sequence length="200" mass="21697">MKRLGRTERLRAGQTFRWEDDEVAVVGTLRVGALKIGASLSDGREQILGLVLPGDFVGRLSATGAAHRVTAAVDSTLCVFRRSRFADFVHCNPELEHALLDRAFAELARARDRMLLLGRKTAGERVASLLLELAERSGIPHGGRIALPLTRGEMADLLGLTIETVSRKITALQRAGTVALPDPRGAIVRDREALRIAAFA</sequence>
<dbReference type="PROSITE" id="PS00042">
    <property type="entry name" value="HTH_CRP_1"/>
    <property type="match status" value="1"/>
</dbReference>
<evidence type="ECO:0000259" key="4">
    <source>
        <dbReference type="PROSITE" id="PS51063"/>
    </source>
</evidence>
<protein>
    <submittedName>
        <fullName evidence="5">Helix-turn-helix domain-containing protein</fullName>
    </submittedName>
</protein>
<dbReference type="RefSeq" id="WP_284052557.1">
    <property type="nucleotide sequence ID" value="NZ_JAGRQC010000001.1"/>
</dbReference>
<keyword evidence="1" id="KW-0805">Transcription regulation</keyword>
<dbReference type="PRINTS" id="PR00034">
    <property type="entry name" value="HTHCRP"/>
</dbReference>
<name>A0A8T4IBR7_9SPHN</name>
<dbReference type="InterPro" id="IPR018335">
    <property type="entry name" value="Tscrpt_reg_HTH_Crp-type_CS"/>
</dbReference>
<dbReference type="InterPro" id="IPR014710">
    <property type="entry name" value="RmlC-like_jellyroll"/>
</dbReference>
<dbReference type="PANTHER" id="PTHR24567">
    <property type="entry name" value="CRP FAMILY TRANSCRIPTIONAL REGULATORY PROTEIN"/>
    <property type="match status" value="1"/>
</dbReference>
<comment type="caution">
    <text evidence="5">The sequence shown here is derived from an EMBL/GenBank/DDBJ whole genome shotgun (WGS) entry which is preliminary data.</text>
</comment>
<evidence type="ECO:0000313" key="5">
    <source>
        <dbReference type="EMBL" id="MBR0551274.1"/>
    </source>
</evidence>
<dbReference type="InterPro" id="IPR036388">
    <property type="entry name" value="WH-like_DNA-bd_sf"/>
</dbReference>
<dbReference type="Gene3D" id="1.10.10.10">
    <property type="entry name" value="Winged helix-like DNA-binding domain superfamily/Winged helix DNA-binding domain"/>
    <property type="match status" value="1"/>
</dbReference>
<dbReference type="InterPro" id="IPR050397">
    <property type="entry name" value="Env_Response_Regulators"/>
</dbReference>
<evidence type="ECO:0000313" key="6">
    <source>
        <dbReference type="Proteomes" id="UP000676996"/>
    </source>
</evidence>